<evidence type="ECO:0000313" key="2">
    <source>
        <dbReference type="Proteomes" id="UP001600039"/>
    </source>
</evidence>
<comment type="caution">
    <text evidence="1">The sequence shown here is derived from an EMBL/GenBank/DDBJ whole genome shotgun (WGS) entry which is preliminary data.</text>
</comment>
<dbReference type="RefSeq" id="WP_379856907.1">
    <property type="nucleotide sequence ID" value="NZ_JBHZQA010000002.1"/>
</dbReference>
<evidence type="ECO:0000313" key="1">
    <source>
        <dbReference type="EMBL" id="MFE3847068.1"/>
    </source>
</evidence>
<accession>A0ABW6HJ79</accession>
<name>A0ABW6HJ79_9FLAO</name>
<sequence length="101" mass="11903">MLLIVFGLIILLGHYGYFENKYRDAILNEEFSSRVISKYVNVYEHMTPMLKLSNGSEIINYFPKHKGEIRIGDSLLKRKKSTDMLVFRRENLVYSINLLDK</sequence>
<dbReference type="Proteomes" id="UP001600039">
    <property type="component" value="Unassembled WGS sequence"/>
</dbReference>
<proteinExistence type="predicted"/>
<protein>
    <submittedName>
        <fullName evidence="1">Uncharacterized protein</fullName>
    </submittedName>
</protein>
<reference evidence="1 2" key="1">
    <citation type="submission" date="2024-06" db="EMBL/GenBank/DDBJ databases">
        <title>Flavobacterium spp. isolated from glacier.</title>
        <authorList>
            <person name="Han D."/>
        </authorList>
    </citation>
    <scope>NUCLEOTIDE SEQUENCE [LARGE SCALE GENOMIC DNA]</scope>
    <source>
        <strain evidence="1 2">LB3P45</strain>
    </source>
</reference>
<dbReference type="EMBL" id="JBHZQA010000002">
    <property type="protein sequence ID" value="MFE3847068.1"/>
    <property type="molecule type" value="Genomic_DNA"/>
</dbReference>
<organism evidence="1 2">
    <name type="scientific">Flavobacterium fructosi</name>
    <dbReference type="NCBI Taxonomy" id="3230416"/>
    <lineage>
        <taxon>Bacteria</taxon>
        <taxon>Pseudomonadati</taxon>
        <taxon>Bacteroidota</taxon>
        <taxon>Flavobacteriia</taxon>
        <taxon>Flavobacteriales</taxon>
        <taxon>Flavobacteriaceae</taxon>
        <taxon>Flavobacterium</taxon>
    </lineage>
</organism>
<keyword evidence="2" id="KW-1185">Reference proteome</keyword>
<gene>
    <name evidence="1" type="ORF">ACFX5D_03690</name>
</gene>